<feature type="domain" description="TnsA endonuclease C-terminal" evidence="1">
    <location>
        <begin position="143"/>
        <end position="215"/>
    </location>
</feature>
<accession>A0A6N1X5V4</accession>
<dbReference type="GO" id="GO:0004519">
    <property type="term" value="F:endonuclease activity"/>
    <property type="evidence" value="ECO:0007669"/>
    <property type="project" value="UniProtKB-KW"/>
</dbReference>
<dbReference type="KEGG" id="aant:HUK68_18595"/>
<feature type="domain" description="TnsA endonuclease N-terminal" evidence="2">
    <location>
        <begin position="56"/>
        <end position="140"/>
    </location>
</feature>
<dbReference type="InterPro" id="IPR014832">
    <property type="entry name" value="TnsA_C"/>
</dbReference>
<sequence>MLNRRDNPTVVRSVRKIPTNRRSVTGFVSWRAQSSIPYESTLERDFVLRQAFNLGVASVVSQPCEVPFMTRSGTKSIATPDYLVYYKVRDDAIGMEFKPMLVEVKERKEWLKHWREWLPKWVATRRYAREQGWLFRVMDETRIRTPAFDNIMFLRRYDDLDVCPHQSAAVVEDMRELGSVSIDYILAKHFAGSFRAQGIAHLWHLLATRQLDCDICDPLNEDTLIWAAYD</sequence>
<dbReference type="Pfam" id="PF08721">
    <property type="entry name" value="Tn7_Tnp_TnsA_C"/>
    <property type="match status" value="1"/>
</dbReference>
<name>A0A6N1X5V4_9BURK</name>
<organism evidence="3 4">
    <name type="scientific">Comamonas antarctica</name>
    <dbReference type="NCBI Taxonomy" id="2743470"/>
    <lineage>
        <taxon>Bacteria</taxon>
        <taxon>Pseudomonadati</taxon>
        <taxon>Pseudomonadota</taxon>
        <taxon>Betaproteobacteria</taxon>
        <taxon>Burkholderiales</taxon>
        <taxon>Comamonadaceae</taxon>
        <taxon>Comamonas</taxon>
    </lineage>
</organism>
<proteinExistence type="predicted"/>
<gene>
    <name evidence="3" type="ORF">HUK68_18595</name>
</gene>
<dbReference type="AlphaFoldDB" id="A0A6N1X5V4"/>
<evidence type="ECO:0000259" key="2">
    <source>
        <dbReference type="Pfam" id="PF08722"/>
    </source>
</evidence>
<evidence type="ECO:0000313" key="3">
    <source>
        <dbReference type="EMBL" id="QKV54741.1"/>
    </source>
</evidence>
<dbReference type="Proteomes" id="UP000509579">
    <property type="component" value="Chromosome"/>
</dbReference>
<dbReference type="Pfam" id="PF08722">
    <property type="entry name" value="Tn7_TnsA-like_N"/>
    <property type="match status" value="1"/>
</dbReference>
<evidence type="ECO:0000313" key="4">
    <source>
        <dbReference type="Proteomes" id="UP000509579"/>
    </source>
</evidence>
<dbReference type="EMBL" id="CP054840">
    <property type="protein sequence ID" value="QKV54741.1"/>
    <property type="molecule type" value="Genomic_DNA"/>
</dbReference>
<keyword evidence="3" id="KW-0255">Endonuclease</keyword>
<evidence type="ECO:0000259" key="1">
    <source>
        <dbReference type="Pfam" id="PF08721"/>
    </source>
</evidence>
<protein>
    <submittedName>
        <fullName evidence="3">TnsA endonuclease N-terminal domain-containing protein</fullName>
    </submittedName>
</protein>
<keyword evidence="3" id="KW-0378">Hydrolase</keyword>
<reference evidence="3 4" key="1">
    <citation type="submission" date="2020-06" db="EMBL/GenBank/DDBJ databases">
        <title>Acidovorax antarctica sp. nov., isolated from Corinth ice sheet soil, Antarctic Fields Peninsula.</title>
        <authorList>
            <person name="Xu Q."/>
            <person name="Peng F."/>
        </authorList>
    </citation>
    <scope>NUCLEOTIDE SEQUENCE [LARGE SCALE GENOMIC DNA]</scope>
    <source>
        <strain evidence="3 4">16-35-5</strain>
    </source>
</reference>
<keyword evidence="3" id="KW-0540">Nuclease</keyword>
<keyword evidence="4" id="KW-1185">Reference proteome</keyword>
<dbReference type="InterPro" id="IPR014833">
    <property type="entry name" value="TnsA_N"/>
</dbReference>